<evidence type="ECO:0000259" key="1">
    <source>
        <dbReference type="Pfam" id="PF06114"/>
    </source>
</evidence>
<sequence length="320" mass="35417">MTVSDRLMEFCRFALSEGQDAGDPVRLASLFRDYAGIDRTPSLKKTLELIRSFDIKIEGVVYLDSGGTNMSARGSWHIHYAAKDRTGTQKFDIFHELFEIIHKELSAIDAGISPMVEPKLSQHADRFAASALIPSVFFLEQVGRTGCDLVKLGEELGLSHQCLMIALGQHHTDIPLIGALYEHQPKTPAAEKAEADDFVATVVVKTGRARRTKNLCWVQPTPARHSRPETASLVCAAITGGKSLLWRSPHIENSPAVLVRPLFTSSLEPYRVILLAVPSEECGMLAPQLELLEPVSVNGDHFCPSEKRCHNPNRCSWRLP</sequence>
<reference evidence="3" key="1">
    <citation type="submission" date="2016-11" db="EMBL/GenBank/DDBJ databases">
        <title>Dehalogenimonas formicexedens sp. nov., a chlorinated alkane respiring bacterium isolated from contaminated groundwater.</title>
        <authorList>
            <person name="Key T.A."/>
            <person name="Bowman K.S."/>
            <person name="Lee I."/>
            <person name="Chun J."/>
            <person name="Albuquerque L."/>
            <person name="da Costa M.S."/>
            <person name="Rainey F.A."/>
            <person name="Moe W.M."/>
        </authorList>
    </citation>
    <scope>NUCLEOTIDE SEQUENCE [LARGE SCALE GENOMIC DNA]</scope>
    <source>
        <strain evidence="3">NSZ-14</strain>
    </source>
</reference>
<evidence type="ECO:0000313" key="2">
    <source>
        <dbReference type="EMBL" id="APV45025.1"/>
    </source>
</evidence>
<protein>
    <recommendedName>
        <fullName evidence="1">IrrE N-terminal-like domain-containing protein</fullName>
    </recommendedName>
</protein>
<evidence type="ECO:0000313" key="3">
    <source>
        <dbReference type="Proteomes" id="UP000185934"/>
    </source>
</evidence>
<gene>
    <name evidence="2" type="ORF">Dform_01706</name>
</gene>
<accession>A0A1P8F9A9</accession>
<dbReference type="Proteomes" id="UP000185934">
    <property type="component" value="Chromosome"/>
</dbReference>
<feature type="domain" description="IrrE N-terminal-like" evidence="1">
    <location>
        <begin position="60"/>
        <end position="161"/>
    </location>
</feature>
<dbReference type="Pfam" id="PF06114">
    <property type="entry name" value="Peptidase_M78"/>
    <property type="match status" value="1"/>
</dbReference>
<keyword evidence="3" id="KW-1185">Reference proteome</keyword>
<dbReference type="AlphaFoldDB" id="A0A1P8F9A9"/>
<dbReference type="STRING" id="1839801.Dform_01706"/>
<organism evidence="2 3">
    <name type="scientific">Dehalogenimonas formicexedens</name>
    <dbReference type="NCBI Taxonomy" id="1839801"/>
    <lineage>
        <taxon>Bacteria</taxon>
        <taxon>Bacillati</taxon>
        <taxon>Chloroflexota</taxon>
        <taxon>Dehalococcoidia</taxon>
        <taxon>Dehalococcoidales</taxon>
        <taxon>Dehalococcoidaceae</taxon>
        <taxon>Dehalogenimonas</taxon>
    </lineage>
</organism>
<dbReference type="EMBL" id="CP018258">
    <property type="protein sequence ID" value="APV45025.1"/>
    <property type="molecule type" value="Genomic_DNA"/>
</dbReference>
<dbReference type="InterPro" id="IPR010359">
    <property type="entry name" value="IrrE_HExxH"/>
</dbReference>
<dbReference type="RefSeq" id="WP_076004625.1">
    <property type="nucleotide sequence ID" value="NZ_CP018258.1"/>
</dbReference>
<dbReference type="OrthoDB" id="166441at2"/>
<dbReference type="KEGG" id="dfo:Dform_01706"/>
<proteinExistence type="predicted"/>
<name>A0A1P8F9A9_9CHLR</name>